<gene>
    <name evidence="3" type="ORF">RRG08_023132</name>
</gene>
<comment type="caution">
    <text evidence="3">The sequence shown here is derived from an EMBL/GenBank/DDBJ whole genome shotgun (WGS) entry which is preliminary data.</text>
</comment>
<feature type="transmembrane region" description="Helical" evidence="2">
    <location>
        <begin position="488"/>
        <end position="519"/>
    </location>
</feature>
<evidence type="ECO:0000313" key="4">
    <source>
        <dbReference type="Proteomes" id="UP001283361"/>
    </source>
</evidence>
<keyword evidence="2" id="KW-1133">Transmembrane helix</keyword>
<keyword evidence="2" id="KW-0812">Transmembrane</keyword>
<feature type="region of interest" description="Disordered" evidence="1">
    <location>
        <begin position="445"/>
        <end position="467"/>
    </location>
</feature>
<protein>
    <submittedName>
        <fullName evidence="3">Uncharacterized protein</fullName>
    </submittedName>
</protein>
<dbReference type="EMBL" id="JAWDGP010008026">
    <property type="protein sequence ID" value="KAK3696938.1"/>
    <property type="molecule type" value="Genomic_DNA"/>
</dbReference>
<dbReference type="AlphaFoldDB" id="A0AAE0XMJ4"/>
<organism evidence="3 4">
    <name type="scientific">Elysia crispata</name>
    <name type="common">lettuce slug</name>
    <dbReference type="NCBI Taxonomy" id="231223"/>
    <lineage>
        <taxon>Eukaryota</taxon>
        <taxon>Metazoa</taxon>
        <taxon>Spiralia</taxon>
        <taxon>Lophotrochozoa</taxon>
        <taxon>Mollusca</taxon>
        <taxon>Gastropoda</taxon>
        <taxon>Heterobranchia</taxon>
        <taxon>Euthyneura</taxon>
        <taxon>Panpulmonata</taxon>
        <taxon>Sacoglossa</taxon>
        <taxon>Placobranchoidea</taxon>
        <taxon>Plakobranchidae</taxon>
        <taxon>Elysia</taxon>
    </lineage>
</organism>
<evidence type="ECO:0000256" key="2">
    <source>
        <dbReference type="SAM" id="Phobius"/>
    </source>
</evidence>
<keyword evidence="4" id="KW-1185">Reference proteome</keyword>
<accession>A0AAE0XMJ4</accession>
<reference evidence="3" key="1">
    <citation type="journal article" date="2023" name="G3 (Bethesda)">
        <title>A reference genome for the long-term kleptoplast-retaining sea slug Elysia crispata morphotype clarki.</title>
        <authorList>
            <person name="Eastman K.E."/>
            <person name="Pendleton A.L."/>
            <person name="Shaikh M.A."/>
            <person name="Suttiyut T."/>
            <person name="Ogas R."/>
            <person name="Tomko P."/>
            <person name="Gavelis G."/>
            <person name="Widhalm J.R."/>
            <person name="Wisecaver J.H."/>
        </authorList>
    </citation>
    <scope>NUCLEOTIDE SEQUENCE</scope>
    <source>
        <strain evidence="3">ECLA1</strain>
    </source>
</reference>
<sequence>MTKLDFDLFYFRARYLKYSRANLESISERTPKPHTSTLDICRRQTRAGNPLRAIPAFTVSAALRDLASILTSKLTLNTKSCSLQGPKTAPSNYTHTSSFPSIGMKLPSSVSIALKKTSAYPEKKDASEVLKSSIPSSIDTILDNMSLISLNDQKGLLQQQRMGSKNDTNNNITKNFTAKNDSCNSVSTIANVTDVNSNKNKHKSRKMKVNHNDKDNTDAESFVLRRRQHRIDSGFYSSGSDEDASDRNCKSHCDNMHGRFRPRRQEVHLLHGLSLSRSHSLSSLDSAVGDIDRPSTDTYFPSASSWSSLSSMWSLASSGNNLSLSPSLDSQMWTSVVISNGESAVSGAELDQCVSIPVISSLALSTKLSTPNMDNSNVIMQRTNRGSGFSTVNPEDTLTIKQESTCEREEEDIACRTSVIPLSEIRNVPTAVTSTPVQPLLVRSRHVRRRPRSRDHNNNTGSHHGAGLHEYLPNAPCRLGDCFSKKGVLSLVALIIYTLSLMVVFTLLSAMGAGVKAAVGKQDLREMRKSLAQSRRSRRAPANSG</sequence>
<name>A0AAE0XMJ4_9GAST</name>
<dbReference type="Proteomes" id="UP001283361">
    <property type="component" value="Unassembled WGS sequence"/>
</dbReference>
<keyword evidence="2" id="KW-0472">Membrane</keyword>
<proteinExistence type="predicted"/>
<evidence type="ECO:0000256" key="1">
    <source>
        <dbReference type="SAM" id="MobiDB-lite"/>
    </source>
</evidence>
<evidence type="ECO:0000313" key="3">
    <source>
        <dbReference type="EMBL" id="KAK3696938.1"/>
    </source>
</evidence>